<dbReference type="AlphaFoldDB" id="I3EIS2"/>
<sequence>MESDLSNDVSSDGYKADSGIIIKSLNKASKILGVSAEVVETPILTCTSCASSITETKSTASKEEEEEKKSTTEEESVNGSTVESTDTDSFSYVSDFNAQIEDLEYKLESMLTDDINTAEIANTFELNVKLEEIKNSIGKHTMTESELSLIHKVTEELEKDNIPADKVLSKMVQTVLFESKSEDGKTEATKINIGSYIYLKTVDANPGVLQKTVTKVFVISE</sequence>
<evidence type="ECO:0000313" key="2">
    <source>
        <dbReference type="EMBL" id="EIJ89119.1"/>
    </source>
</evidence>
<reference evidence="2" key="1">
    <citation type="submission" date="2011-01" db="EMBL/GenBank/DDBJ databases">
        <title>The Genome Sequence of Nematocida parisii strain ERTm3.</title>
        <authorList>
            <consortium name="The Broad Institute Genome Sequencing Platform"/>
            <consortium name="The Broad Institute Genome Sequencing Center for Infectious Disease"/>
            <person name="Cuomo C."/>
            <person name="Troemel E."/>
            <person name="Young S.K."/>
            <person name="Zeng Q."/>
            <person name="Gargeya S."/>
            <person name="Fitzgerald M."/>
            <person name="Haas B."/>
            <person name="Abouelleil A."/>
            <person name="Alvarado L."/>
            <person name="Arachchi H.M."/>
            <person name="Berlin A."/>
            <person name="Chapman S.B."/>
            <person name="Gearin G."/>
            <person name="Goldberg J."/>
            <person name="Griggs A."/>
            <person name="Gujja S."/>
            <person name="Hansen M."/>
            <person name="Heiman D."/>
            <person name="Howarth C."/>
            <person name="Larimer J."/>
            <person name="Lui A."/>
            <person name="MacDonald P.J.P."/>
            <person name="McCowen C."/>
            <person name="Montmayeur A."/>
            <person name="Murphy C."/>
            <person name="Neiman D."/>
            <person name="Pearson M."/>
            <person name="Priest M."/>
            <person name="Roberts A."/>
            <person name="Saif S."/>
            <person name="Shea T."/>
            <person name="Sisk P."/>
            <person name="Stolte C."/>
            <person name="Sykes S."/>
            <person name="Wortman J."/>
            <person name="Nusbaum C."/>
            <person name="Birren B."/>
        </authorList>
    </citation>
    <scope>NUCLEOTIDE SEQUENCE</scope>
    <source>
        <strain evidence="2">ERTm3</strain>
    </source>
</reference>
<dbReference type="InParanoid" id="I3EIS2"/>
<feature type="compositionally biased region" description="Polar residues" evidence="1">
    <location>
        <begin position="77"/>
        <end position="86"/>
    </location>
</feature>
<protein>
    <submittedName>
        <fullName evidence="2">Uncharacterized protein</fullName>
    </submittedName>
</protein>
<dbReference type="EMBL" id="GL870877">
    <property type="protein sequence ID" value="EIJ89119.1"/>
    <property type="molecule type" value="Genomic_DNA"/>
</dbReference>
<dbReference type="OrthoDB" id="2196205at2759"/>
<proteinExistence type="predicted"/>
<dbReference type="HOGENOM" id="CLU_087675_0_0_1"/>
<dbReference type="VEuPathDB" id="MicrosporidiaDB:NEQG_00938"/>
<name>I3EIS2_NEMP3</name>
<dbReference type="Proteomes" id="UP000002872">
    <property type="component" value="Unassembled WGS sequence"/>
</dbReference>
<keyword evidence="3" id="KW-1185">Reference proteome</keyword>
<organism evidence="2 3">
    <name type="scientific">Nematocida parisii (strain ERTm3)</name>
    <name type="common">Nematode killer fungus</name>
    <dbReference type="NCBI Taxonomy" id="935791"/>
    <lineage>
        <taxon>Eukaryota</taxon>
        <taxon>Fungi</taxon>
        <taxon>Fungi incertae sedis</taxon>
        <taxon>Microsporidia</taxon>
        <taxon>Nematocida</taxon>
    </lineage>
</organism>
<feature type="region of interest" description="Disordered" evidence="1">
    <location>
        <begin position="54"/>
        <end position="86"/>
    </location>
</feature>
<gene>
    <name evidence="2" type="ORF">NEQG_00938</name>
</gene>
<evidence type="ECO:0000256" key="1">
    <source>
        <dbReference type="SAM" id="MobiDB-lite"/>
    </source>
</evidence>
<accession>I3EIS2</accession>
<evidence type="ECO:0000313" key="3">
    <source>
        <dbReference type="Proteomes" id="UP000002872"/>
    </source>
</evidence>